<evidence type="ECO:0000256" key="1">
    <source>
        <dbReference type="ARBA" id="ARBA00005836"/>
    </source>
</evidence>
<proteinExistence type="inferred from homology"/>
<evidence type="ECO:0000259" key="4">
    <source>
        <dbReference type="Pfam" id="PF19290"/>
    </source>
</evidence>
<dbReference type="RefSeq" id="WP_008662830.1">
    <property type="nucleotide sequence ID" value="NZ_JNHN01000096.1"/>
</dbReference>
<name>A0A078S7R1_BACUN</name>
<dbReference type="PANTHER" id="PTHR43421:SF1">
    <property type="entry name" value="METALLOPROTEASE PMBA"/>
    <property type="match status" value="1"/>
</dbReference>
<dbReference type="SUPFAM" id="SSF111283">
    <property type="entry name" value="Putative modulator of DNA gyrase, PmbA/TldD"/>
    <property type="match status" value="1"/>
</dbReference>
<dbReference type="Pfam" id="PF19289">
    <property type="entry name" value="PmbA_TldD_3rd"/>
    <property type="match status" value="1"/>
</dbReference>
<comment type="caution">
    <text evidence="5">The sequence shown here is derived from an EMBL/GenBank/DDBJ whole genome shotgun (WGS) entry which is preliminary data.</text>
</comment>
<reference evidence="5 6" key="1">
    <citation type="submission" date="2014-04" db="EMBL/GenBank/DDBJ databases">
        <authorList>
            <person name="Sears C."/>
            <person name="Carroll K."/>
            <person name="Sack B.R."/>
            <person name="Qadri F."/>
            <person name="Myers L.L."/>
            <person name="Chung G.-T."/>
            <person name="Escheverria P."/>
            <person name="Fraser C.M."/>
            <person name="Sadzewicz L."/>
            <person name="Shefchek K.A."/>
            <person name="Tallon L."/>
            <person name="Das S.P."/>
            <person name="Daugherty S."/>
            <person name="Mongodin E.F."/>
        </authorList>
    </citation>
    <scope>NUCLEOTIDE SEQUENCE [LARGE SCALE GENOMIC DNA]</scope>
    <source>
        <strain evidence="5 6">3978 T3 ii</strain>
    </source>
</reference>
<evidence type="ECO:0000259" key="3">
    <source>
        <dbReference type="Pfam" id="PF19289"/>
    </source>
</evidence>
<dbReference type="PANTHER" id="PTHR43421">
    <property type="entry name" value="METALLOPROTEASE PMBA"/>
    <property type="match status" value="1"/>
</dbReference>
<dbReference type="InterPro" id="IPR035068">
    <property type="entry name" value="TldD/PmbA_N"/>
</dbReference>
<dbReference type="Gene3D" id="3.30.2290.10">
    <property type="entry name" value="PmbA/TldD superfamily"/>
    <property type="match status" value="1"/>
</dbReference>
<dbReference type="InterPro" id="IPR045569">
    <property type="entry name" value="Metalloprtase-TldD/E_C"/>
</dbReference>
<accession>A0A078S7R1</accession>
<sequence>MITDDNKKLAQWAMEYALKNGCQAAKLVLYTNSNSSFELRDGKMDRLQQSTENGLGLNLYVDGRFGSFSTNRLDKKELETLITNGIESTRYLAVDESRMLADPARYYKGGKPDLQLFDKKLYEVNPDDKVAIARAAAEEVLGKDERIISVDSSYSDGEGSSYRLISNGFEGESKSTWFSVSASVSIKGEGEARPQDYWYDSALFYDKLTKAGIGAKALERVLRKLGQKKAKSGKYTMVVDPMNVGNLLSPMLSALYGSALQQKNSFLMDKLDTKVASDLFTLRDEPHAIGANGSRYFDNEGVATEPRTVFDKGVLKTYFIDTYNGKKMDIAPTISAPSRLILTPGDKDLNGLVADIKQGILVTGFNGGNSNSSTGDFSYGIEGFLIEDGKLTQPVNEMNVTGNMVTLWNSLVAVGNDPQPNRSWQIPSLVFEGVDFSGL</sequence>
<dbReference type="GO" id="GO:0008237">
    <property type="term" value="F:metallopeptidase activity"/>
    <property type="evidence" value="ECO:0007669"/>
    <property type="project" value="InterPro"/>
</dbReference>
<dbReference type="AlphaFoldDB" id="A0A078S7R1"/>
<gene>
    <name evidence="5" type="ORF">M094_4057</name>
</gene>
<dbReference type="InterPro" id="IPR002510">
    <property type="entry name" value="Metalloprtase-TldD/E_N"/>
</dbReference>
<feature type="domain" description="Metalloprotease TldD/E N-terminal" evidence="2">
    <location>
        <begin position="27"/>
        <end position="84"/>
    </location>
</feature>
<dbReference type="EMBL" id="JNHN01000096">
    <property type="protein sequence ID" value="KDS56765.1"/>
    <property type="molecule type" value="Genomic_DNA"/>
</dbReference>
<protein>
    <submittedName>
        <fullName evidence="5">Modulator of DNA gyrase family protein</fullName>
    </submittedName>
</protein>
<dbReference type="InterPro" id="IPR036059">
    <property type="entry name" value="TldD/PmbA_sf"/>
</dbReference>
<feature type="domain" description="Metalloprotease TldD/E central" evidence="4">
    <location>
        <begin position="120"/>
        <end position="225"/>
    </location>
</feature>
<comment type="similarity">
    <text evidence="1">Belongs to the peptidase U62 family.</text>
</comment>
<dbReference type="InterPro" id="IPR045570">
    <property type="entry name" value="Metalloprtase-TldD/E_cen_dom"/>
</dbReference>
<dbReference type="Pfam" id="PF01523">
    <property type="entry name" value="PmbA_TldD_1st"/>
    <property type="match status" value="1"/>
</dbReference>
<dbReference type="PATRIC" id="fig|1339349.3.peg.861"/>
<organism evidence="5 6">
    <name type="scientific">Bacteroides uniformis str. 3978 T3 ii</name>
    <dbReference type="NCBI Taxonomy" id="1339349"/>
    <lineage>
        <taxon>Bacteria</taxon>
        <taxon>Pseudomonadati</taxon>
        <taxon>Bacteroidota</taxon>
        <taxon>Bacteroidia</taxon>
        <taxon>Bacteroidales</taxon>
        <taxon>Bacteroidaceae</taxon>
        <taxon>Bacteroides</taxon>
    </lineage>
</organism>
<feature type="domain" description="Metalloprotease TldD/E C-terminal" evidence="3">
    <location>
        <begin position="232"/>
        <end position="438"/>
    </location>
</feature>
<dbReference type="GO" id="GO:0005829">
    <property type="term" value="C:cytosol"/>
    <property type="evidence" value="ECO:0007669"/>
    <property type="project" value="TreeGrafter"/>
</dbReference>
<dbReference type="Proteomes" id="UP000028013">
    <property type="component" value="Unassembled WGS sequence"/>
</dbReference>
<evidence type="ECO:0000313" key="6">
    <source>
        <dbReference type="Proteomes" id="UP000028013"/>
    </source>
</evidence>
<evidence type="ECO:0000313" key="5">
    <source>
        <dbReference type="EMBL" id="KDS56765.1"/>
    </source>
</evidence>
<dbReference type="GO" id="GO:0006508">
    <property type="term" value="P:proteolysis"/>
    <property type="evidence" value="ECO:0007669"/>
    <property type="project" value="InterPro"/>
</dbReference>
<evidence type="ECO:0000259" key="2">
    <source>
        <dbReference type="Pfam" id="PF01523"/>
    </source>
</evidence>
<dbReference type="Pfam" id="PF19290">
    <property type="entry name" value="PmbA_TldD_2nd"/>
    <property type="match status" value="1"/>
</dbReference>
<dbReference type="InterPro" id="IPR047657">
    <property type="entry name" value="PmbA"/>
</dbReference>